<dbReference type="AlphaFoldDB" id="A0A1I6PRF6"/>
<dbReference type="OrthoDB" id="9808669at2"/>
<dbReference type="CDD" id="cd00834">
    <property type="entry name" value="KAS_I_II"/>
    <property type="match status" value="1"/>
</dbReference>
<name>A0A1I6PRF6_9BACL</name>
<dbReference type="GO" id="GO:0006633">
    <property type="term" value="P:fatty acid biosynthetic process"/>
    <property type="evidence" value="ECO:0007669"/>
    <property type="project" value="TreeGrafter"/>
</dbReference>
<sequence>MSYMLNNHNSQSLHRVTVTGMGIVSSIGHGITSFAQALRDGVSGIHGHEDGFLGLPIKLVADIPDFSLTHALESLGTLSEEWQANVTKSARRAPYSVQASIAVGMHAWHMSKLDTHSFPRNRIGLIVAGSNGSPHLQFAQYPRFQQSPGYVTPSYISRFFDTDHVGTLSELFHIHGEGFSVGSASASGNMAIIKGKQLIQLGVVDACMVIGTLTDLSPIELMSFYNLGAMGGKKYANEPHAACRPFDRDHEGFIYGHAAACLILESAMTARERQAHVLGEVLGGSALLDGNRSTNPSEEGEMAVMEAALQEANLSPSDVEYINTHGTSTPLGDQTELQAIRRVFGEHVPKIAINSTKELTGHSLSAAGVVEAVATLLQLNEGFIHPNPNLAHPIQDDFAFSRTTIPCNSTIALSNSFGFGGINTSLVLKKGQ</sequence>
<dbReference type="GO" id="GO:0004315">
    <property type="term" value="F:3-oxoacyl-[acyl-carrier-protein] synthase activity"/>
    <property type="evidence" value="ECO:0007669"/>
    <property type="project" value="TreeGrafter"/>
</dbReference>
<dbReference type="PANTHER" id="PTHR11712:SF336">
    <property type="entry name" value="3-OXOACYL-[ACYL-CARRIER-PROTEIN] SYNTHASE, MITOCHONDRIAL"/>
    <property type="match status" value="1"/>
</dbReference>
<gene>
    <name evidence="5" type="ORF">SAMN05444972_10278</name>
</gene>
<evidence type="ECO:0000259" key="4">
    <source>
        <dbReference type="PROSITE" id="PS52004"/>
    </source>
</evidence>
<dbReference type="Proteomes" id="UP000198660">
    <property type="component" value="Unassembled WGS sequence"/>
</dbReference>
<dbReference type="Pfam" id="PF00109">
    <property type="entry name" value="ketoacyl-synt"/>
    <property type="match status" value="1"/>
</dbReference>
<dbReference type="InterPro" id="IPR014031">
    <property type="entry name" value="Ketoacyl_synth_C"/>
</dbReference>
<dbReference type="SMART" id="SM00825">
    <property type="entry name" value="PKS_KS"/>
    <property type="match status" value="1"/>
</dbReference>
<dbReference type="PANTHER" id="PTHR11712">
    <property type="entry name" value="POLYKETIDE SYNTHASE-RELATED"/>
    <property type="match status" value="1"/>
</dbReference>
<proteinExistence type="inferred from homology"/>
<comment type="similarity">
    <text evidence="1 3">Belongs to the thiolase-like superfamily. Beta-ketoacyl-ACP synthases family.</text>
</comment>
<evidence type="ECO:0000313" key="5">
    <source>
        <dbReference type="EMBL" id="SFS42658.1"/>
    </source>
</evidence>
<evidence type="ECO:0000313" key="6">
    <source>
        <dbReference type="Proteomes" id="UP000198660"/>
    </source>
</evidence>
<evidence type="ECO:0000256" key="1">
    <source>
        <dbReference type="ARBA" id="ARBA00008467"/>
    </source>
</evidence>
<dbReference type="EMBL" id="FPAA01000002">
    <property type="protein sequence ID" value="SFS42658.1"/>
    <property type="molecule type" value="Genomic_DNA"/>
</dbReference>
<keyword evidence="6" id="KW-1185">Reference proteome</keyword>
<reference evidence="6" key="1">
    <citation type="submission" date="2016-10" db="EMBL/GenBank/DDBJ databases">
        <authorList>
            <person name="Varghese N."/>
            <person name="Submissions S."/>
        </authorList>
    </citation>
    <scope>NUCLEOTIDE SEQUENCE [LARGE SCALE GENOMIC DNA]</scope>
    <source>
        <strain evidence="6">DSM 45789</strain>
    </source>
</reference>
<dbReference type="InterPro" id="IPR020841">
    <property type="entry name" value="PKS_Beta-ketoAc_synthase_dom"/>
</dbReference>
<dbReference type="Pfam" id="PF02801">
    <property type="entry name" value="Ketoacyl-synt_C"/>
    <property type="match status" value="1"/>
</dbReference>
<dbReference type="InterPro" id="IPR016039">
    <property type="entry name" value="Thiolase-like"/>
</dbReference>
<dbReference type="InterPro" id="IPR014030">
    <property type="entry name" value="Ketoacyl_synth_N"/>
</dbReference>
<dbReference type="NCBIfam" id="NF005490">
    <property type="entry name" value="PRK07103.1"/>
    <property type="match status" value="1"/>
</dbReference>
<dbReference type="RefSeq" id="WP_091833700.1">
    <property type="nucleotide sequence ID" value="NZ_FPAA01000002.1"/>
</dbReference>
<dbReference type="GO" id="GO:0005829">
    <property type="term" value="C:cytosol"/>
    <property type="evidence" value="ECO:0007669"/>
    <property type="project" value="TreeGrafter"/>
</dbReference>
<evidence type="ECO:0000256" key="3">
    <source>
        <dbReference type="RuleBase" id="RU003694"/>
    </source>
</evidence>
<keyword evidence="2 3" id="KW-0808">Transferase</keyword>
<dbReference type="InterPro" id="IPR000794">
    <property type="entry name" value="Beta-ketoacyl_synthase"/>
</dbReference>
<dbReference type="SUPFAM" id="SSF53901">
    <property type="entry name" value="Thiolase-like"/>
    <property type="match status" value="2"/>
</dbReference>
<feature type="domain" description="Ketosynthase family 3 (KS3)" evidence="4">
    <location>
        <begin position="13"/>
        <end position="430"/>
    </location>
</feature>
<organism evidence="5 6">
    <name type="scientific">Marininema halotolerans</name>
    <dbReference type="NCBI Taxonomy" id="1155944"/>
    <lineage>
        <taxon>Bacteria</taxon>
        <taxon>Bacillati</taxon>
        <taxon>Bacillota</taxon>
        <taxon>Bacilli</taxon>
        <taxon>Bacillales</taxon>
        <taxon>Thermoactinomycetaceae</taxon>
        <taxon>Marininema</taxon>
    </lineage>
</organism>
<dbReference type="Gene3D" id="3.40.47.10">
    <property type="match status" value="2"/>
</dbReference>
<accession>A0A1I6PRF6</accession>
<dbReference type="PROSITE" id="PS52004">
    <property type="entry name" value="KS3_2"/>
    <property type="match status" value="1"/>
</dbReference>
<protein>
    <submittedName>
        <fullName evidence="5">Malonyl-ACP decarboxylase</fullName>
    </submittedName>
</protein>
<evidence type="ECO:0000256" key="2">
    <source>
        <dbReference type="ARBA" id="ARBA00022679"/>
    </source>
</evidence>